<dbReference type="InterPro" id="IPR010061">
    <property type="entry name" value="MeMal-semiAld_DH"/>
</dbReference>
<comment type="caution">
    <text evidence="2">The sequence shown here is derived from an EMBL/GenBank/DDBJ whole genome shotgun (WGS) entry which is preliminary data.</text>
</comment>
<dbReference type="EMBL" id="JAAAXW010000216">
    <property type="protein sequence ID" value="KAF9540072.1"/>
    <property type="molecule type" value="Genomic_DNA"/>
</dbReference>
<dbReference type="NCBIfam" id="TIGR01722">
    <property type="entry name" value="MMSDH"/>
    <property type="match status" value="1"/>
</dbReference>
<dbReference type="InterPro" id="IPR016163">
    <property type="entry name" value="Ald_DH_C"/>
</dbReference>
<evidence type="ECO:0000259" key="1">
    <source>
        <dbReference type="Pfam" id="PF00171"/>
    </source>
</evidence>
<dbReference type="Pfam" id="PF00171">
    <property type="entry name" value="Aldedh"/>
    <property type="match status" value="1"/>
</dbReference>
<gene>
    <name evidence="2" type="ORF">EC957_004669</name>
</gene>
<dbReference type="GO" id="GO:0006210">
    <property type="term" value="P:thymine catabolic process"/>
    <property type="evidence" value="ECO:0007669"/>
    <property type="project" value="TreeGrafter"/>
</dbReference>
<organism evidence="2 3">
    <name type="scientific">Mortierella hygrophila</name>
    <dbReference type="NCBI Taxonomy" id="979708"/>
    <lineage>
        <taxon>Eukaryota</taxon>
        <taxon>Fungi</taxon>
        <taxon>Fungi incertae sedis</taxon>
        <taxon>Mucoromycota</taxon>
        <taxon>Mortierellomycotina</taxon>
        <taxon>Mortierellomycetes</taxon>
        <taxon>Mortierellales</taxon>
        <taxon>Mortierellaceae</taxon>
        <taxon>Mortierella</taxon>
    </lineage>
</organism>
<dbReference type="Proteomes" id="UP000723463">
    <property type="component" value="Unassembled WGS sequence"/>
</dbReference>
<name>A0A9P6K072_9FUNG</name>
<protein>
    <recommendedName>
        <fullName evidence="1">Aldehyde dehydrogenase domain-containing protein</fullName>
    </recommendedName>
</protein>
<dbReference type="FunFam" id="3.40.309.10:FF:000002">
    <property type="entry name" value="Methylmalonate-semialdehyde dehydrogenase (Acylating)"/>
    <property type="match status" value="1"/>
</dbReference>
<dbReference type="SUPFAM" id="SSF53720">
    <property type="entry name" value="ALDH-like"/>
    <property type="match status" value="1"/>
</dbReference>
<dbReference type="AlphaFoldDB" id="A0A9P6K072"/>
<dbReference type="PANTHER" id="PTHR43866">
    <property type="entry name" value="MALONATE-SEMIALDEHYDE DEHYDROGENASE"/>
    <property type="match status" value="1"/>
</dbReference>
<dbReference type="InterPro" id="IPR016161">
    <property type="entry name" value="Ald_DH/histidinol_DH"/>
</dbReference>
<dbReference type="InterPro" id="IPR016162">
    <property type="entry name" value="Ald_DH_N"/>
</dbReference>
<dbReference type="GO" id="GO:0004491">
    <property type="term" value="F:methylmalonate-semialdehyde dehydrogenase (acylating, NAD) activity"/>
    <property type="evidence" value="ECO:0007669"/>
    <property type="project" value="InterPro"/>
</dbReference>
<proteinExistence type="predicted"/>
<dbReference type="GO" id="GO:0006574">
    <property type="term" value="P:L-valine catabolic process"/>
    <property type="evidence" value="ECO:0007669"/>
    <property type="project" value="TreeGrafter"/>
</dbReference>
<dbReference type="InterPro" id="IPR015590">
    <property type="entry name" value="Aldehyde_DH_dom"/>
</dbReference>
<reference evidence="2" key="1">
    <citation type="journal article" date="2020" name="Fungal Divers.">
        <title>Resolving the Mortierellaceae phylogeny through synthesis of multi-gene phylogenetics and phylogenomics.</title>
        <authorList>
            <person name="Vandepol N."/>
            <person name="Liber J."/>
            <person name="Desiro A."/>
            <person name="Na H."/>
            <person name="Kennedy M."/>
            <person name="Barry K."/>
            <person name="Grigoriev I.V."/>
            <person name="Miller A.N."/>
            <person name="O'Donnell K."/>
            <person name="Stajich J.E."/>
            <person name="Bonito G."/>
        </authorList>
    </citation>
    <scope>NUCLEOTIDE SEQUENCE</scope>
    <source>
        <strain evidence="2">NRRL 2591</strain>
    </source>
</reference>
<evidence type="ECO:0000313" key="3">
    <source>
        <dbReference type="Proteomes" id="UP000723463"/>
    </source>
</evidence>
<evidence type="ECO:0000313" key="2">
    <source>
        <dbReference type="EMBL" id="KAF9540072.1"/>
    </source>
</evidence>
<sequence length="498" mass="53656">MFTQDLPRVQNWINGQFVELAVSSPSSGTTQYLPVTSPYNAKSIGHVPLSSAADVADAVAAAKKAFPAWSGRTIKDRAGILTRFHALMTKHADLLSDMVVLEHGKTKSEAMVSVSRGQDLVEYAMSLPHVSQTKILEVSRGITCYDSRVPLGVVVSIVPFNFPVMVPLWTLSVAIVMGNTMVLKPSEKVPYTMTKVVELLKEAGLPDGVVNLVNGTAEAANALIDHPDVKAVTFAGTSHVAEIIAQRCHRLNKRVLALGGAKNHTVSAPDCDIEMTSTDLVESFSGCSGESCMAPSVLLTIGCQQDLIDKIVSKSEAIRPGSLDGQMGPVIDQAALDNITRYINEAEVSGARILVDGRRWTKERQEGYWVGPTVILHTNKQDALLHEELFGPVLSILEVETAEEAIAFENANPYGNGAGIYTSSGATADFFIKRFNAGMCGINVGSPVPQEPFSFGGWNKSRYGNHCDITGDGGVEFFSMRKKVTTKWVPQGNASWMS</sequence>
<keyword evidence="3" id="KW-1185">Reference proteome</keyword>
<dbReference type="Gene3D" id="3.40.605.10">
    <property type="entry name" value="Aldehyde Dehydrogenase, Chain A, domain 1"/>
    <property type="match status" value="1"/>
</dbReference>
<dbReference type="PANTHER" id="PTHR43866:SF4">
    <property type="entry name" value="MALONATE-SEMIALDEHYDE DEHYDROGENASE"/>
    <property type="match status" value="1"/>
</dbReference>
<dbReference type="Gene3D" id="3.40.309.10">
    <property type="entry name" value="Aldehyde Dehydrogenase, Chain A, domain 2"/>
    <property type="match status" value="1"/>
</dbReference>
<feature type="domain" description="Aldehyde dehydrogenase" evidence="1">
    <location>
        <begin position="31"/>
        <end position="483"/>
    </location>
</feature>
<accession>A0A9P6K072</accession>